<protein>
    <submittedName>
        <fullName evidence="6">LysR family transcriptional regulator</fullName>
    </submittedName>
</protein>
<proteinExistence type="inferred from homology"/>
<dbReference type="Proteomes" id="UP000189628">
    <property type="component" value="Chromosome"/>
</dbReference>
<keyword evidence="3" id="KW-0238">DNA-binding</keyword>
<sequence length="302" mass="32990">MNIDPLNSRAVAYLHEVAAYGGVRVAAEALGVNASVVSRQIALLERALRMSLLERRGRSVVVTEVGRTLVDFHREQQRRVRQLHAQLDEYRDLERGRIAVGVGEGFVEGFITGALRRFSVKHPQIAIDIRSGPTLEVVTMLRNDEIDIGLCVGAGREPGCKTRTFALGPLCAVVTPDHPIAALSKVPLAELAGHRLIFMSDHFAVQKLMQVMMHVEGLALMPAYRCDLFSTAQALAAAGLGVAFMSAAAARRRIEQAQLVAVPIDHPVARNFRSQLMTRSGHRLSPAADHLWKQLAQAMTSA</sequence>
<dbReference type="EMBL" id="CP019911">
    <property type="protein sequence ID" value="AQW29266.1"/>
    <property type="molecule type" value="Genomic_DNA"/>
</dbReference>
<dbReference type="GO" id="GO:0003700">
    <property type="term" value="F:DNA-binding transcription factor activity"/>
    <property type="evidence" value="ECO:0007669"/>
    <property type="project" value="InterPro"/>
</dbReference>
<evidence type="ECO:0000256" key="4">
    <source>
        <dbReference type="ARBA" id="ARBA00023163"/>
    </source>
</evidence>
<dbReference type="Gene3D" id="3.40.190.290">
    <property type="match status" value="1"/>
</dbReference>
<evidence type="ECO:0000259" key="5">
    <source>
        <dbReference type="PROSITE" id="PS50931"/>
    </source>
</evidence>
<dbReference type="InterPro" id="IPR036388">
    <property type="entry name" value="WH-like_DNA-bd_sf"/>
</dbReference>
<dbReference type="PANTHER" id="PTHR30419:SF8">
    <property type="entry name" value="NITROGEN ASSIMILATION TRANSCRIPTIONAL ACTIVATOR-RELATED"/>
    <property type="match status" value="1"/>
</dbReference>
<dbReference type="Pfam" id="PF03466">
    <property type="entry name" value="LysR_substrate"/>
    <property type="match status" value="1"/>
</dbReference>
<feature type="domain" description="HTH lysR-type" evidence="5">
    <location>
        <begin position="6"/>
        <end position="63"/>
    </location>
</feature>
<keyword evidence="2" id="KW-0805">Transcription regulation</keyword>
<evidence type="ECO:0000256" key="1">
    <source>
        <dbReference type="ARBA" id="ARBA00009437"/>
    </source>
</evidence>
<dbReference type="GO" id="GO:0005829">
    <property type="term" value="C:cytosol"/>
    <property type="evidence" value="ECO:0007669"/>
    <property type="project" value="TreeGrafter"/>
</dbReference>
<dbReference type="InterPro" id="IPR036390">
    <property type="entry name" value="WH_DNA-bd_sf"/>
</dbReference>
<dbReference type="SUPFAM" id="SSF46785">
    <property type="entry name" value="Winged helix' DNA-binding domain"/>
    <property type="match status" value="1"/>
</dbReference>
<gene>
    <name evidence="6" type="ORF">B0B51_04090</name>
</gene>
<evidence type="ECO:0000256" key="2">
    <source>
        <dbReference type="ARBA" id="ARBA00023015"/>
    </source>
</evidence>
<name>A0A1U9VFC1_9RALS</name>
<evidence type="ECO:0000313" key="6">
    <source>
        <dbReference type="EMBL" id="AQW29266.1"/>
    </source>
</evidence>
<organism evidence="6 7">
    <name type="scientific">blood disease bacterium A2-HR MARDI</name>
    <dbReference type="NCBI Taxonomy" id="1944648"/>
    <lineage>
        <taxon>Bacteria</taxon>
        <taxon>Pseudomonadati</taxon>
        <taxon>Pseudomonadota</taxon>
        <taxon>Betaproteobacteria</taxon>
        <taxon>Burkholderiales</taxon>
        <taxon>Burkholderiaceae</taxon>
        <taxon>Ralstonia</taxon>
        <taxon>Ralstonia solanacearum species complex</taxon>
    </lineage>
</organism>
<reference evidence="6 7" key="1">
    <citation type="submission" date="2017-02" db="EMBL/GenBank/DDBJ databases">
        <title>Blood Disease Bacterium A2-HR MARDI.</title>
        <authorList>
            <person name="Badrun R."/>
            <person name="Abu Bakar N."/>
            <person name="Laboh R."/>
        </authorList>
    </citation>
    <scope>NUCLEOTIDE SEQUENCE [LARGE SCALE GENOMIC DNA]</scope>
    <source>
        <strain evidence="6 7">A2-HR MARDI</strain>
    </source>
</reference>
<dbReference type="PANTHER" id="PTHR30419">
    <property type="entry name" value="HTH-TYPE TRANSCRIPTIONAL REGULATOR YBHD"/>
    <property type="match status" value="1"/>
</dbReference>
<evidence type="ECO:0000313" key="7">
    <source>
        <dbReference type="Proteomes" id="UP000189628"/>
    </source>
</evidence>
<dbReference type="Gene3D" id="1.10.10.10">
    <property type="entry name" value="Winged helix-like DNA-binding domain superfamily/Winged helix DNA-binding domain"/>
    <property type="match status" value="1"/>
</dbReference>
<accession>A0A1U9VFC1</accession>
<dbReference type="InterPro" id="IPR050950">
    <property type="entry name" value="HTH-type_LysR_regulators"/>
</dbReference>
<dbReference type="PROSITE" id="PS50931">
    <property type="entry name" value="HTH_LYSR"/>
    <property type="match status" value="1"/>
</dbReference>
<dbReference type="AlphaFoldDB" id="A0A1U9VFC1"/>
<keyword evidence="4" id="KW-0804">Transcription</keyword>
<dbReference type="GO" id="GO:0003677">
    <property type="term" value="F:DNA binding"/>
    <property type="evidence" value="ECO:0007669"/>
    <property type="project" value="UniProtKB-KW"/>
</dbReference>
<dbReference type="InterPro" id="IPR005119">
    <property type="entry name" value="LysR_subst-bd"/>
</dbReference>
<dbReference type="SUPFAM" id="SSF53850">
    <property type="entry name" value="Periplasmic binding protein-like II"/>
    <property type="match status" value="1"/>
</dbReference>
<dbReference type="Pfam" id="PF00126">
    <property type="entry name" value="HTH_1"/>
    <property type="match status" value="1"/>
</dbReference>
<dbReference type="InterPro" id="IPR000847">
    <property type="entry name" value="LysR_HTH_N"/>
</dbReference>
<evidence type="ECO:0000256" key="3">
    <source>
        <dbReference type="ARBA" id="ARBA00023125"/>
    </source>
</evidence>
<comment type="similarity">
    <text evidence="1">Belongs to the LysR transcriptional regulatory family.</text>
</comment>